<organism evidence="3 4">
    <name type="scientific">Niastella vici</name>
    <dbReference type="NCBI Taxonomy" id="1703345"/>
    <lineage>
        <taxon>Bacteria</taxon>
        <taxon>Pseudomonadati</taxon>
        <taxon>Bacteroidota</taxon>
        <taxon>Chitinophagia</taxon>
        <taxon>Chitinophagales</taxon>
        <taxon>Chitinophagaceae</taxon>
        <taxon>Niastella</taxon>
    </lineage>
</organism>
<dbReference type="OrthoDB" id="601823at2"/>
<feature type="signal peptide" evidence="1">
    <location>
        <begin position="1"/>
        <end position="25"/>
    </location>
</feature>
<dbReference type="STRING" id="1703345.A3860_33665"/>
<dbReference type="Pfam" id="PF19543">
    <property type="entry name" value="GH123_N"/>
    <property type="match status" value="1"/>
</dbReference>
<sequence>MKKLFVPAMLSALLMLLQSDGELSAQTNMYGTGQWDRCEFGNHRVVIEVNDDAPAAQVHIPWRRLDDPGNKSVILVDASTGRSIHNFHFRAINKEFADLIFEPATGKGKYYLYYLPYKNTGSWYFPNTVYPAAEKITDPQWNLKYEGKELSQAHVVRFESVTEFDSFDPMETVATASEVEELLLVNKNKGFLLFPEDRKHPIRMDSDIPLRWVQRKDGEPFNAIVMRNEFFAFQLGIYTPFRELRNVQLAFTDLLSTQGATISKSVIRCFNLAGINWLGKPFTKAVHIQKGKVQPLWIGVDLPSDTRPGAYEGEITVQAEGVDRKVKIRLEVQDSLLTDRGYGELFRMARLNWLDSKIGLDDSIYKPYTPIQLQGNTIRILGRELRFDRYGLPDKITSDFSGSNDRVGAPARDILSGPMRLLVFRNDKELIWKGGKPVITLKTAGAVSWKTQLRNGRSLLEIDAKMECDGYIDYQVTLSAGEDLALDDIQLQIPYAHEAATYMMGLGRKGGKRPEHWEWKWDKQMANNMLWLGDMNAGLQCKLKHESPDWSLYNFSKTGTYKDWSNEGLGGCTLHDEGQDKGRVLFKAFTGRKMLRKGQTIHLNFGLLITPVKPLDNSHWNERYFQADPPMDNWRKEAMKKGATVMNVHQGNLLNPYINYPFITTDTLKRYINTNRRSGIRTKIYYTVRELSNYAPEIWAFRSLGDEIFTPGLGAQLADQFADDGLGGNLYAKGGSWLVEHLRTRYDAAWHTPLEGGEYDMSIRTQGLSRLHNYYLEGLAWLVRNTGMRGIYLDGVGYDREIMKRVRKVLDRSADSCLIDFHSGNNFSASYGMNSPANQYMELFPCINSLWLGEGYNYNEGPDYWLTEMAGLPFGLYGEMLNGCGNPYRGMLYGMTSRLGWVGCDPSSVWKLWDEFGIQQSRMIGYWDPNIPVKCNQDDVKVTVYQKEDKLLIVYASWAKEDLHIGLSLNWNALKMAPAAVSVYAPGVNSLQEKQTSLNLDDLPVPAGKGGFIIISKKQ</sequence>
<protein>
    <recommendedName>
        <fullName evidence="2">Glycoside hydrolase 123-like N-terminal domain-containing protein</fullName>
    </recommendedName>
</protein>
<feature type="domain" description="Glycoside hydrolase 123-like N-terminal" evidence="2">
    <location>
        <begin position="34"/>
        <end position="1015"/>
    </location>
</feature>
<dbReference type="RefSeq" id="WP_081153221.1">
    <property type="nucleotide sequence ID" value="NZ_LVYD01000063.1"/>
</dbReference>
<dbReference type="InterPro" id="IPR045711">
    <property type="entry name" value="GH123-like_N"/>
</dbReference>
<accession>A0A1V9FQ61</accession>
<evidence type="ECO:0000313" key="3">
    <source>
        <dbReference type="EMBL" id="OQP60470.1"/>
    </source>
</evidence>
<reference evidence="3 4" key="1">
    <citation type="submission" date="2016-03" db="EMBL/GenBank/DDBJ databases">
        <title>Niastella vici sp. nov., isolated from farmland soil.</title>
        <authorList>
            <person name="Chen L."/>
            <person name="Wang D."/>
            <person name="Yang S."/>
            <person name="Wang G."/>
        </authorList>
    </citation>
    <scope>NUCLEOTIDE SEQUENCE [LARGE SCALE GENOMIC DNA]</scope>
    <source>
        <strain evidence="3 4">DJ57</strain>
    </source>
</reference>
<name>A0A1V9FQ61_9BACT</name>
<comment type="caution">
    <text evidence="3">The sequence shown here is derived from an EMBL/GenBank/DDBJ whole genome shotgun (WGS) entry which is preliminary data.</text>
</comment>
<keyword evidence="4" id="KW-1185">Reference proteome</keyword>
<keyword evidence="1" id="KW-0732">Signal</keyword>
<dbReference type="AlphaFoldDB" id="A0A1V9FQ61"/>
<proteinExistence type="predicted"/>
<evidence type="ECO:0000256" key="1">
    <source>
        <dbReference type="SAM" id="SignalP"/>
    </source>
</evidence>
<evidence type="ECO:0000313" key="4">
    <source>
        <dbReference type="Proteomes" id="UP000192796"/>
    </source>
</evidence>
<evidence type="ECO:0000259" key="2">
    <source>
        <dbReference type="Pfam" id="PF19543"/>
    </source>
</evidence>
<dbReference type="EMBL" id="LVYD01000063">
    <property type="protein sequence ID" value="OQP60470.1"/>
    <property type="molecule type" value="Genomic_DNA"/>
</dbReference>
<dbReference type="Proteomes" id="UP000192796">
    <property type="component" value="Unassembled WGS sequence"/>
</dbReference>
<feature type="chain" id="PRO_5010703145" description="Glycoside hydrolase 123-like N-terminal domain-containing protein" evidence="1">
    <location>
        <begin position="26"/>
        <end position="1019"/>
    </location>
</feature>
<gene>
    <name evidence="3" type="ORF">A3860_33665</name>
</gene>